<dbReference type="Proteomes" id="UP000676169">
    <property type="component" value="Chromosome"/>
</dbReference>
<protein>
    <submittedName>
        <fullName evidence="1">DUF2851 family protein</fullName>
    </submittedName>
</protein>
<organism evidence="1 2">
    <name type="scientific">Luteolibacter ambystomatis</name>
    <dbReference type="NCBI Taxonomy" id="2824561"/>
    <lineage>
        <taxon>Bacteria</taxon>
        <taxon>Pseudomonadati</taxon>
        <taxon>Verrucomicrobiota</taxon>
        <taxon>Verrucomicrobiia</taxon>
        <taxon>Verrucomicrobiales</taxon>
        <taxon>Verrucomicrobiaceae</taxon>
        <taxon>Luteolibacter</taxon>
    </lineage>
</organism>
<dbReference type="RefSeq" id="WP_211629794.1">
    <property type="nucleotide sequence ID" value="NZ_CP073100.1"/>
</dbReference>
<evidence type="ECO:0000313" key="1">
    <source>
        <dbReference type="EMBL" id="QUE49705.1"/>
    </source>
</evidence>
<proteinExistence type="predicted"/>
<dbReference type="KEGG" id="lamb:KBB96_12570"/>
<accession>A0A975G7G8</accession>
<name>A0A975G7G8_9BACT</name>
<sequence>MSYARLLEDAFQPSTLAEPRGRALPPELELQALWFAGAFGRDFATTSGNQVRIVQFGEWNRSAGPDFIQAAVEIDGVLKKGAIELDPEPEDWERHGHAANPAYREVILHVVFRPAERESFTRNDEHHEIPRVEIGAEAIEEALNLPPREIAIARPGRCVRPLAGMDSVAVSRLLEQAAAHRATRKAARFLRMADAHGRDAALFQATAETLGYRGNSLAMRLLAQRAPLSAMKEEMDHEALLFGTAGFLSPILHEKAPTDTREYLRGLWDTWWKQRGRFETAGTRTIPWKLHGHRPANHPHRRAGALSALVTVWPKYRRVALARPFRPEAVLTFLEELNHDFWERRHTLTSAPTLRPVALFGRSQGLELLANHLAPLALHEDDGFDFNAYWKLRAASPNERVKRCGLRLFGSLETAKPWFQKVAHHQALLQIYHDFCLEDVSDCERCPFPEQLAQWRA</sequence>
<dbReference type="InterPro" id="IPR021272">
    <property type="entry name" value="DUF2851"/>
</dbReference>
<gene>
    <name evidence="1" type="ORF">KBB96_12570</name>
</gene>
<reference evidence="1" key="1">
    <citation type="submission" date="2021-04" db="EMBL/GenBank/DDBJ databases">
        <title>Luteolibacter sp. 32A isolated from the skin of an Anderson's salamander (Ambystoma andersonii).</title>
        <authorList>
            <person name="Spergser J."/>
            <person name="Busse H.-J."/>
        </authorList>
    </citation>
    <scope>NUCLEOTIDE SEQUENCE</scope>
    <source>
        <strain evidence="1">32A</strain>
    </source>
</reference>
<dbReference type="EMBL" id="CP073100">
    <property type="protein sequence ID" value="QUE49705.1"/>
    <property type="molecule type" value="Genomic_DNA"/>
</dbReference>
<keyword evidence="2" id="KW-1185">Reference proteome</keyword>
<dbReference type="AlphaFoldDB" id="A0A975G7G8"/>
<evidence type="ECO:0000313" key="2">
    <source>
        <dbReference type="Proteomes" id="UP000676169"/>
    </source>
</evidence>
<dbReference type="Pfam" id="PF11013">
    <property type="entry name" value="DUF2851"/>
    <property type="match status" value="1"/>
</dbReference>